<dbReference type="NCBIfam" id="TIGR00250">
    <property type="entry name" value="RNAse_H_YqgF"/>
    <property type="match status" value="1"/>
</dbReference>
<dbReference type="HAMAP" id="MF_00651">
    <property type="entry name" value="Nuclease_YqgF"/>
    <property type="match status" value="1"/>
</dbReference>
<evidence type="ECO:0000256" key="5">
    <source>
        <dbReference type="HAMAP-Rule" id="MF_00651"/>
    </source>
</evidence>
<evidence type="ECO:0000313" key="8">
    <source>
        <dbReference type="Proteomes" id="UP000319613"/>
    </source>
</evidence>
<evidence type="ECO:0000259" key="6">
    <source>
        <dbReference type="SMART" id="SM00732"/>
    </source>
</evidence>
<gene>
    <name evidence="7" type="ORF">G01um101477_645</name>
</gene>
<organism evidence="7 8">
    <name type="scientific">Candidatus Doudnabacteria bacterium Gr01-1014_77</name>
    <dbReference type="NCBI Taxonomy" id="2017133"/>
    <lineage>
        <taxon>Bacteria</taxon>
        <taxon>Candidatus Doudnaibacteriota</taxon>
    </lineage>
</organism>
<evidence type="ECO:0000313" key="7">
    <source>
        <dbReference type="EMBL" id="TSC65019.1"/>
    </source>
</evidence>
<dbReference type="AlphaFoldDB" id="A0A554J9I1"/>
<dbReference type="Gene3D" id="3.30.420.140">
    <property type="entry name" value="YqgF/RNase H-like domain"/>
    <property type="match status" value="1"/>
</dbReference>
<feature type="domain" description="YqgF/RNase H-like" evidence="6">
    <location>
        <begin position="2"/>
        <end position="99"/>
    </location>
</feature>
<dbReference type="PANTHER" id="PTHR33317:SF4">
    <property type="entry name" value="POLYNUCLEOTIDYL TRANSFERASE, RIBONUCLEASE H-LIKE SUPERFAMILY PROTEIN"/>
    <property type="match status" value="1"/>
</dbReference>
<dbReference type="Pfam" id="PF03652">
    <property type="entry name" value="RuvX"/>
    <property type="match status" value="1"/>
</dbReference>
<comment type="function">
    <text evidence="5">Could be a nuclease involved in processing of the 5'-end of pre-16S rRNA.</text>
</comment>
<accession>A0A554J9I1</accession>
<keyword evidence="3 5" id="KW-0540">Nuclease</keyword>
<dbReference type="InterPro" id="IPR005227">
    <property type="entry name" value="YqgF"/>
</dbReference>
<dbReference type="SMART" id="SM00732">
    <property type="entry name" value="YqgFc"/>
    <property type="match status" value="1"/>
</dbReference>
<dbReference type="GO" id="GO:0005829">
    <property type="term" value="C:cytosol"/>
    <property type="evidence" value="ECO:0007669"/>
    <property type="project" value="TreeGrafter"/>
</dbReference>
<name>A0A554J9I1_9BACT</name>
<comment type="subcellular location">
    <subcellularLocation>
        <location evidence="5">Cytoplasm</location>
    </subcellularLocation>
</comment>
<keyword evidence="1 5" id="KW-0963">Cytoplasm</keyword>
<proteinExistence type="inferred from homology"/>
<dbReference type="GO" id="GO:0000967">
    <property type="term" value="P:rRNA 5'-end processing"/>
    <property type="evidence" value="ECO:0007669"/>
    <property type="project" value="UniProtKB-UniRule"/>
</dbReference>
<comment type="caution">
    <text evidence="7">The sequence shown here is derived from an EMBL/GenBank/DDBJ whole genome shotgun (WGS) entry which is preliminary data.</text>
</comment>
<keyword evidence="2 5" id="KW-0690">Ribosome biogenesis</keyword>
<dbReference type="InterPro" id="IPR012337">
    <property type="entry name" value="RNaseH-like_sf"/>
</dbReference>
<protein>
    <recommendedName>
        <fullName evidence="5">Putative pre-16S rRNA nuclease</fullName>
        <ecNumber evidence="5">3.1.-.-</ecNumber>
    </recommendedName>
</protein>
<dbReference type="InterPro" id="IPR037027">
    <property type="entry name" value="YqgF/RNaseH-like_dom_sf"/>
</dbReference>
<dbReference type="PANTHER" id="PTHR33317">
    <property type="entry name" value="POLYNUCLEOTIDYL TRANSFERASE, RIBONUCLEASE H-LIKE SUPERFAMILY PROTEIN"/>
    <property type="match status" value="1"/>
</dbReference>
<dbReference type="EMBL" id="VMFF01000074">
    <property type="protein sequence ID" value="TSC65019.1"/>
    <property type="molecule type" value="Genomic_DNA"/>
</dbReference>
<dbReference type="Proteomes" id="UP000319613">
    <property type="component" value="Unassembled WGS sequence"/>
</dbReference>
<dbReference type="SUPFAM" id="SSF53098">
    <property type="entry name" value="Ribonuclease H-like"/>
    <property type="match status" value="1"/>
</dbReference>
<dbReference type="CDD" id="cd16964">
    <property type="entry name" value="YqgF"/>
    <property type="match status" value="1"/>
</dbReference>
<comment type="similarity">
    <text evidence="5">Belongs to the YqgF HJR family.</text>
</comment>
<dbReference type="GO" id="GO:0004518">
    <property type="term" value="F:nuclease activity"/>
    <property type="evidence" value="ECO:0007669"/>
    <property type="project" value="UniProtKB-KW"/>
</dbReference>
<evidence type="ECO:0000256" key="2">
    <source>
        <dbReference type="ARBA" id="ARBA00022517"/>
    </source>
</evidence>
<sequence length="127" mass="14508">MSRILAIDYGEKRMGLALSDEEQKFAFEFEIWSPEQIFEDLPNLIKEKDVSKIVLGNPLNMSGEATKKTEEVMEFKKKLEALCGLEIELADERLSSKMAENISGHHKNIDSLAAQIFLQNYLNKQTN</sequence>
<keyword evidence="4 5" id="KW-0378">Hydrolase</keyword>
<reference evidence="7 8" key="1">
    <citation type="submission" date="2017-07" db="EMBL/GenBank/DDBJ databases">
        <title>Mechanisms for carbon and nitrogen cycling indicate functional differentiation within the Candidate Phyla Radiation.</title>
        <authorList>
            <person name="Danczak R.E."/>
            <person name="Johnston M.D."/>
            <person name="Kenah C."/>
            <person name="Slattery M."/>
            <person name="Wrighton K.C."/>
            <person name="Wilkins M.J."/>
        </authorList>
    </citation>
    <scope>NUCLEOTIDE SEQUENCE [LARGE SCALE GENOMIC DNA]</scope>
    <source>
        <strain evidence="7">Gr01-1014_77</strain>
    </source>
</reference>
<dbReference type="GO" id="GO:0016788">
    <property type="term" value="F:hydrolase activity, acting on ester bonds"/>
    <property type="evidence" value="ECO:0007669"/>
    <property type="project" value="UniProtKB-UniRule"/>
</dbReference>
<evidence type="ECO:0000256" key="1">
    <source>
        <dbReference type="ARBA" id="ARBA00022490"/>
    </source>
</evidence>
<evidence type="ECO:0000256" key="3">
    <source>
        <dbReference type="ARBA" id="ARBA00022722"/>
    </source>
</evidence>
<evidence type="ECO:0000256" key="4">
    <source>
        <dbReference type="ARBA" id="ARBA00022801"/>
    </source>
</evidence>
<dbReference type="InterPro" id="IPR006641">
    <property type="entry name" value="YqgF/RNaseH-like_dom"/>
</dbReference>
<dbReference type="EC" id="3.1.-.-" evidence="5"/>